<dbReference type="InterPro" id="IPR000086">
    <property type="entry name" value="NUDIX_hydrolase_dom"/>
</dbReference>
<dbReference type="OrthoDB" id="9802805at2"/>
<feature type="domain" description="Nudix hydrolase" evidence="7">
    <location>
        <begin position="52"/>
        <end position="189"/>
    </location>
</feature>
<evidence type="ECO:0000259" key="7">
    <source>
        <dbReference type="PROSITE" id="PS51462"/>
    </source>
</evidence>
<evidence type="ECO:0000256" key="6">
    <source>
        <dbReference type="ARBA" id="ARBA00023211"/>
    </source>
</evidence>
<protein>
    <submittedName>
        <fullName evidence="8">CoA pyrophosphatase</fullName>
    </submittedName>
</protein>
<dbReference type="NCBIfam" id="NF007980">
    <property type="entry name" value="PRK10707.1"/>
    <property type="match status" value="1"/>
</dbReference>
<dbReference type="PROSITE" id="PS51462">
    <property type="entry name" value="NUDIX"/>
    <property type="match status" value="1"/>
</dbReference>
<keyword evidence="6" id="KW-0464">Manganese</keyword>
<evidence type="ECO:0000313" key="9">
    <source>
        <dbReference type="Proteomes" id="UP000241444"/>
    </source>
</evidence>
<name>A0A2P7BT47_9HYPH</name>
<keyword evidence="5" id="KW-0460">Magnesium</keyword>
<dbReference type="AlphaFoldDB" id="A0A2P7BT47"/>
<comment type="cofactor">
    <cofactor evidence="1">
        <name>Mn(2+)</name>
        <dbReference type="ChEBI" id="CHEBI:29035"/>
    </cofactor>
</comment>
<dbReference type="Gene3D" id="3.90.79.10">
    <property type="entry name" value="Nucleoside Triphosphate Pyrophosphohydrolase"/>
    <property type="match status" value="1"/>
</dbReference>
<dbReference type="PANTHER" id="PTHR12992:SF11">
    <property type="entry name" value="MITOCHONDRIAL COENZYME A DIPHOSPHATASE NUDT8"/>
    <property type="match status" value="1"/>
</dbReference>
<reference evidence="9" key="1">
    <citation type="submission" date="2017-11" db="EMBL/GenBank/DDBJ databases">
        <authorList>
            <person name="Kuznetsova I."/>
            <person name="Sazanova A."/>
            <person name="Chirak E."/>
            <person name="Safronova V."/>
            <person name="Willems A."/>
        </authorList>
    </citation>
    <scope>NUCLEOTIDE SEQUENCE [LARGE SCALE GENOMIC DNA]</scope>
    <source>
        <strain evidence="9">STM 196</strain>
    </source>
</reference>
<dbReference type="SUPFAM" id="SSF55811">
    <property type="entry name" value="Nudix"/>
    <property type="match status" value="1"/>
</dbReference>
<keyword evidence="9" id="KW-1185">Reference proteome</keyword>
<dbReference type="PANTHER" id="PTHR12992">
    <property type="entry name" value="NUDIX HYDROLASE"/>
    <property type="match status" value="1"/>
</dbReference>
<evidence type="ECO:0000256" key="5">
    <source>
        <dbReference type="ARBA" id="ARBA00022842"/>
    </source>
</evidence>
<dbReference type="Proteomes" id="UP000241444">
    <property type="component" value="Unassembled WGS sequence"/>
</dbReference>
<proteinExistence type="predicted"/>
<evidence type="ECO:0000256" key="1">
    <source>
        <dbReference type="ARBA" id="ARBA00001936"/>
    </source>
</evidence>
<comment type="caution">
    <text evidence="8">The sequence shown here is derived from an EMBL/GenBank/DDBJ whole genome shotgun (WGS) entry which is preliminary data.</text>
</comment>
<comment type="cofactor">
    <cofactor evidence="2">
        <name>Mg(2+)</name>
        <dbReference type="ChEBI" id="CHEBI:18420"/>
    </cofactor>
</comment>
<accession>A0A2P7BT47</accession>
<dbReference type="CDD" id="cd03426">
    <property type="entry name" value="NUDIX_CoAse_Nudt7"/>
    <property type="match status" value="1"/>
</dbReference>
<dbReference type="Pfam" id="PF00293">
    <property type="entry name" value="NUDIX"/>
    <property type="match status" value="1"/>
</dbReference>
<keyword evidence="4" id="KW-0378">Hydrolase</keyword>
<evidence type="ECO:0000313" key="8">
    <source>
        <dbReference type="EMBL" id="PSH69638.1"/>
    </source>
</evidence>
<dbReference type="InterPro" id="IPR045121">
    <property type="entry name" value="CoAse"/>
</dbReference>
<gene>
    <name evidence="8" type="ORF">CU102_07540</name>
</gene>
<evidence type="ECO:0000256" key="4">
    <source>
        <dbReference type="ARBA" id="ARBA00022801"/>
    </source>
</evidence>
<evidence type="ECO:0000256" key="3">
    <source>
        <dbReference type="ARBA" id="ARBA00022723"/>
    </source>
</evidence>
<sequence length="215" mass="23957">MIPSPPGTLEAGFSARAFARRVAIKGNETLGEDHGDHLLNPDLDAMIAANPLRDAAVLVPIVDRGDEASVILTIRTANMRKHSGQVAFPGGAIDPEDDYEPEKAALRETHEEIGLEGRHVELIGRLPRYLTTTGYSITPVLGLVHPPFELAPNPDEVADVFEVPLSFLMNPANHRRESRIWQDKERFYYTMPFGDRFIWGVTAGIIRTLYERLYA</sequence>
<evidence type="ECO:0000256" key="2">
    <source>
        <dbReference type="ARBA" id="ARBA00001946"/>
    </source>
</evidence>
<organism evidence="8 9">
    <name type="scientific">Phyllobacterium brassicacearum</name>
    <dbReference type="NCBI Taxonomy" id="314235"/>
    <lineage>
        <taxon>Bacteria</taxon>
        <taxon>Pseudomonadati</taxon>
        <taxon>Pseudomonadota</taxon>
        <taxon>Alphaproteobacteria</taxon>
        <taxon>Hyphomicrobiales</taxon>
        <taxon>Phyllobacteriaceae</taxon>
        <taxon>Phyllobacterium</taxon>
    </lineage>
</organism>
<dbReference type="InterPro" id="IPR015797">
    <property type="entry name" value="NUDIX_hydrolase-like_dom_sf"/>
</dbReference>
<dbReference type="GO" id="GO:0046872">
    <property type="term" value="F:metal ion binding"/>
    <property type="evidence" value="ECO:0007669"/>
    <property type="project" value="UniProtKB-KW"/>
</dbReference>
<dbReference type="RefSeq" id="WP_106710492.1">
    <property type="nucleotide sequence ID" value="NZ_PGGO01000004.1"/>
</dbReference>
<keyword evidence="3" id="KW-0479">Metal-binding</keyword>
<dbReference type="GO" id="GO:0010945">
    <property type="term" value="F:coenzyme A diphosphatase activity"/>
    <property type="evidence" value="ECO:0007669"/>
    <property type="project" value="InterPro"/>
</dbReference>
<dbReference type="EMBL" id="PGGO01000004">
    <property type="protein sequence ID" value="PSH69638.1"/>
    <property type="molecule type" value="Genomic_DNA"/>
</dbReference>